<evidence type="ECO:0000256" key="6">
    <source>
        <dbReference type="SAM" id="MobiDB-lite"/>
    </source>
</evidence>
<evidence type="ECO:0000259" key="7">
    <source>
        <dbReference type="PROSITE" id="PS50158"/>
    </source>
</evidence>
<keyword evidence="3 5" id="KW-0863">Zinc-finger</keyword>
<dbReference type="InterPro" id="IPR001878">
    <property type="entry name" value="Znf_CCHC"/>
</dbReference>
<dbReference type="Proteomes" id="UP001165740">
    <property type="component" value="Chromosome 1"/>
</dbReference>
<feature type="domain" description="CCHC-type" evidence="7">
    <location>
        <begin position="85"/>
        <end position="99"/>
    </location>
</feature>
<evidence type="ECO:0000256" key="5">
    <source>
        <dbReference type="PROSITE-ProRule" id="PRU00047"/>
    </source>
</evidence>
<feature type="domain" description="CCHC-type" evidence="7">
    <location>
        <begin position="164"/>
        <end position="179"/>
    </location>
</feature>
<reference evidence="9" key="1">
    <citation type="submission" date="2025-08" db="UniProtKB">
        <authorList>
            <consortium name="RefSeq"/>
        </authorList>
    </citation>
    <scope>IDENTIFICATION</scope>
</reference>
<evidence type="ECO:0000256" key="3">
    <source>
        <dbReference type="ARBA" id="ARBA00022771"/>
    </source>
</evidence>
<feature type="compositionally biased region" description="Polar residues" evidence="6">
    <location>
        <begin position="46"/>
        <end position="64"/>
    </location>
</feature>
<accession>A0A9W3BQ37</accession>
<gene>
    <name evidence="9" type="primary">LOC106052297</name>
</gene>
<keyword evidence="2" id="KW-0677">Repeat</keyword>
<dbReference type="Gene3D" id="4.10.60.10">
    <property type="entry name" value="Zinc finger, CCHC-type"/>
    <property type="match status" value="2"/>
</dbReference>
<keyword evidence="1" id="KW-0479">Metal-binding</keyword>
<dbReference type="GO" id="GO:0003676">
    <property type="term" value="F:nucleic acid binding"/>
    <property type="evidence" value="ECO:0007669"/>
    <property type="project" value="InterPro"/>
</dbReference>
<dbReference type="FunFam" id="4.10.60.10:FF:000091">
    <property type="entry name" value="Zinc finger CCHC-type-containing 9"/>
    <property type="match status" value="1"/>
</dbReference>
<dbReference type="GO" id="GO:0008270">
    <property type="term" value="F:zinc ion binding"/>
    <property type="evidence" value="ECO:0007669"/>
    <property type="project" value="UniProtKB-KW"/>
</dbReference>
<dbReference type="AlphaFoldDB" id="A0A9W3BQ37"/>
<dbReference type="InterPro" id="IPR036875">
    <property type="entry name" value="Znf_CCHC_sf"/>
</dbReference>
<name>A0A9W3BQ37_BIOGL</name>
<evidence type="ECO:0000313" key="8">
    <source>
        <dbReference type="Proteomes" id="UP001165740"/>
    </source>
</evidence>
<evidence type="ECO:0000313" key="9">
    <source>
        <dbReference type="RefSeq" id="XP_055901498.1"/>
    </source>
</evidence>
<keyword evidence="4" id="KW-0862">Zinc</keyword>
<dbReference type="PANTHER" id="PTHR46242:SF1">
    <property type="entry name" value="ZINC FINGER CCHC DOMAIN-CONTAINING PROTEIN 9"/>
    <property type="match status" value="1"/>
</dbReference>
<dbReference type="OMA" id="QLCGSVE"/>
<feature type="region of interest" description="Disordered" evidence="6">
    <location>
        <begin position="46"/>
        <end position="72"/>
    </location>
</feature>
<dbReference type="RefSeq" id="XP_055901498.1">
    <property type="nucleotide sequence ID" value="XM_056045523.1"/>
</dbReference>
<protein>
    <submittedName>
        <fullName evidence="9">Zinc finger CCHC domain-containing protein 9-like isoform X1</fullName>
    </submittedName>
</protein>
<dbReference type="SMART" id="SM00343">
    <property type="entry name" value="ZnF_C2HC"/>
    <property type="match status" value="4"/>
</dbReference>
<dbReference type="Pfam" id="PF00098">
    <property type="entry name" value="zf-CCHC"/>
    <property type="match status" value="3"/>
</dbReference>
<evidence type="ECO:0000256" key="4">
    <source>
        <dbReference type="ARBA" id="ARBA00022833"/>
    </source>
</evidence>
<dbReference type="InterPro" id="IPR042246">
    <property type="entry name" value="ZCCHC9"/>
</dbReference>
<dbReference type="GeneID" id="106052297"/>
<dbReference type="PROSITE" id="PS50158">
    <property type="entry name" value="ZF_CCHC"/>
    <property type="match status" value="3"/>
</dbReference>
<sequence length="225" mass="25405">MNRNQNRLTNLHKTWQKCSLDTNLDCSVSSMTRFAKRGFENRKLNESTPWSEMRQTLNGSSNFKTQRREDRRLKRQAERVAARVCYNCREYGHQMSNCPLLSETNQQGSCFKCGSTEHKSSTCTAKIPKGSYPFAQCFICGEKGHISKQCPDNPRGLYPKGGCCKQCGSVEHLKRDCPEFLLKKGNTEITVDTIEMGESADAQPLASSTKPASDIKKKTTNIVKF</sequence>
<dbReference type="GO" id="GO:0005730">
    <property type="term" value="C:nucleolus"/>
    <property type="evidence" value="ECO:0007669"/>
    <property type="project" value="TreeGrafter"/>
</dbReference>
<feature type="domain" description="CCHC-type" evidence="7">
    <location>
        <begin position="137"/>
        <end position="152"/>
    </location>
</feature>
<dbReference type="PANTHER" id="PTHR46242">
    <property type="entry name" value="ZINC FINGER CCHC DOMAIN-CONTAINING PROTEIN 9 ZCCHC9"/>
    <property type="match status" value="1"/>
</dbReference>
<dbReference type="SUPFAM" id="SSF57756">
    <property type="entry name" value="Retrovirus zinc finger-like domains"/>
    <property type="match status" value="2"/>
</dbReference>
<dbReference type="OrthoDB" id="3863715at2759"/>
<keyword evidence="8" id="KW-1185">Reference proteome</keyword>
<evidence type="ECO:0000256" key="2">
    <source>
        <dbReference type="ARBA" id="ARBA00022737"/>
    </source>
</evidence>
<evidence type="ECO:0000256" key="1">
    <source>
        <dbReference type="ARBA" id="ARBA00022723"/>
    </source>
</evidence>
<proteinExistence type="predicted"/>
<organism evidence="8 9">
    <name type="scientific">Biomphalaria glabrata</name>
    <name type="common">Bloodfluke planorb</name>
    <name type="synonym">Freshwater snail</name>
    <dbReference type="NCBI Taxonomy" id="6526"/>
    <lineage>
        <taxon>Eukaryota</taxon>
        <taxon>Metazoa</taxon>
        <taxon>Spiralia</taxon>
        <taxon>Lophotrochozoa</taxon>
        <taxon>Mollusca</taxon>
        <taxon>Gastropoda</taxon>
        <taxon>Heterobranchia</taxon>
        <taxon>Euthyneura</taxon>
        <taxon>Panpulmonata</taxon>
        <taxon>Hygrophila</taxon>
        <taxon>Lymnaeoidea</taxon>
        <taxon>Planorbidae</taxon>
        <taxon>Biomphalaria</taxon>
    </lineage>
</organism>